<gene>
    <name evidence="3" type="primary">LOC104586775</name>
</gene>
<dbReference type="PANTHER" id="PTHR34539">
    <property type="entry name" value="T6J4.11 PROTEIN"/>
    <property type="match status" value="1"/>
</dbReference>
<feature type="compositionally biased region" description="Low complexity" evidence="1">
    <location>
        <begin position="52"/>
        <end position="68"/>
    </location>
</feature>
<evidence type="ECO:0000313" key="2">
    <source>
        <dbReference type="Proteomes" id="UP000189703"/>
    </source>
</evidence>
<feature type="compositionally biased region" description="Basic and acidic residues" evidence="1">
    <location>
        <begin position="1"/>
        <end position="13"/>
    </location>
</feature>
<feature type="region of interest" description="Disordered" evidence="1">
    <location>
        <begin position="35"/>
        <end position="77"/>
    </location>
</feature>
<dbReference type="OMA" id="GFWEFED"/>
<accession>A0A1U7YQQ8</accession>
<name>A0A1U7YQQ8_NELNU</name>
<organism evidence="2 3">
    <name type="scientific">Nelumbo nucifera</name>
    <name type="common">Sacred lotus</name>
    <dbReference type="NCBI Taxonomy" id="4432"/>
    <lineage>
        <taxon>Eukaryota</taxon>
        <taxon>Viridiplantae</taxon>
        <taxon>Streptophyta</taxon>
        <taxon>Embryophyta</taxon>
        <taxon>Tracheophyta</taxon>
        <taxon>Spermatophyta</taxon>
        <taxon>Magnoliopsida</taxon>
        <taxon>Proteales</taxon>
        <taxon>Nelumbonaceae</taxon>
        <taxon>Nelumbo</taxon>
    </lineage>
</organism>
<dbReference type="KEGG" id="nnu:104586775"/>
<dbReference type="Proteomes" id="UP000189703">
    <property type="component" value="Unplaced"/>
</dbReference>
<evidence type="ECO:0000256" key="1">
    <source>
        <dbReference type="SAM" id="MobiDB-lite"/>
    </source>
</evidence>
<reference evidence="3" key="1">
    <citation type="submission" date="2025-08" db="UniProtKB">
        <authorList>
            <consortium name="RefSeq"/>
        </authorList>
    </citation>
    <scope>IDENTIFICATION</scope>
</reference>
<protein>
    <submittedName>
        <fullName evidence="3">Uncharacterized protein LOC104586775</fullName>
    </submittedName>
</protein>
<dbReference type="GeneID" id="104586775"/>
<evidence type="ECO:0000313" key="3">
    <source>
        <dbReference type="RefSeq" id="XP_010242422.1"/>
    </source>
</evidence>
<proteinExistence type="predicted"/>
<sequence length="166" mass="18618">MAETPLKRQRENNQTEDEEEIKRYRCYNHIISLLEADEDEPNQDLSSLMTTLQQELSSAPSSEPAPEAHTNQPTHSALYNLNSSSAAATVENSKDGQAEKGTEITHILEASDDELGFPQGDIRVSEAEDESINPESTGLSWYFDGLWEFEDVAANYYTLVQSELFL</sequence>
<keyword evidence="2" id="KW-1185">Reference proteome</keyword>
<dbReference type="FunCoup" id="A0A1U7YQQ8">
    <property type="interactions" value="9"/>
</dbReference>
<dbReference type="PANTHER" id="PTHR34539:SF3">
    <property type="entry name" value="NAC DOMAIN-CONTAINING PROTEIN"/>
    <property type="match status" value="1"/>
</dbReference>
<feature type="region of interest" description="Disordered" evidence="1">
    <location>
        <begin position="1"/>
        <end position="22"/>
    </location>
</feature>
<dbReference type="OrthoDB" id="1932997at2759"/>
<dbReference type="AlphaFoldDB" id="A0A1U7YQQ8"/>
<dbReference type="RefSeq" id="XP_010242422.1">
    <property type="nucleotide sequence ID" value="XM_010244120.2"/>
</dbReference>
<dbReference type="eggNOG" id="ENOG502S21J">
    <property type="taxonomic scope" value="Eukaryota"/>
</dbReference>